<comment type="similarity">
    <text evidence="1">Belongs to the universal stress protein A family.</text>
</comment>
<dbReference type="Gene3D" id="3.40.50.12370">
    <property type="match status" value="1"/>
</dbReference>
<dbReference type="Pfam" id="PF00582">
    <property type="entry name" value="Usp"/>
    <property type="match status" value="1"/>
</dbReference>
<dbReference type="InterPro" id="IPR006015">
    <property type="entry name" value="Universal_stress_UspA"/>
</dbReference>
<evidence type="ECO:0000313" key="3">
    <source>
        <dbReference type="EMBL" id="TCN58872.1"/>
    </source>
</evidence>
<evidence type="ECO:0000313" key="5">
    <source>
        <dbReference type="Proteomes" id="UP000295270"/>
    </source>
</evidence>
<dbReference type="Proteomes" id="UP000298340">
    <property type="component" value="Unassembled WGS sequence"/>
</dbReference>
<evidence type="ECO:0000259" key="2">
    <source>
        <dbReference type="Pfam" id="PF00582"/>
    </source>
</evidence>
<dbReference type="PANTHER" id="PTHR46268">
    <property type="entry name" value="STRESS RESPONSE PROTEIN NHAX"/>
    <property type="match status" value="1"/>
</dbReference>
<organism evidence="4 6">
    <name type="scientific">Flavobacterium circumlabens</name>
    <dbReference type="NCBI Taxonomy" id="2133765"/>
    <lineage>
        <taxon>Bacteria</taxon>
        <taxon>Pseudomonadati</taxon>
        <taxon>Bacteroidota</taxon>
        <taxon>Flavobacteriia</taxon>
        <taxon>Flavobacteriales</taxon>
        <taxon>Flavobacteriaceae</taxon>
        <taxon>Flavobacterium</taxon>
    </lineage>
</organism>
<dbReference type="PRINTS" id="PR01438">
    <property type="entry name" value="UNVRSLSTRESS"/>
</dbReference>
<dbReference type="AlphaFoldDB" id="A0A4Y7UDJ2"/>
<sequence>MPTVKVNAMKKILVTTDFSDTSKSAIRFAIQLADQTPCELLFYNVHTPTVLETLAHHAHDDHKTETMQNKLKKFVLSVYKATEKQSGNIEFIIDNQCHVESAIINYAKKCNADFICINTSGPGIFNQLIGTTASKLITTSPTTLLVVPYSYRRKPIDLLLYASDMKKIGAELQSVKKFASLFDAEIAIYHYNELLDKGNFKADLEKTAKSYQSDKLRFNFKKLNIGFSLLNHLQIDIRELRPSLLVMFTKQNRDWFERHFLSSKTKEFGFDTNTPILVFRK</sequence>
<proteinExistence type="inferred from homology"/>
<reference evidence="4 6" key="2">
    <citation type="journal article" date="2018" name="Syst. Appl. Microbiol.">
        <title>Flavobacterium circumlabens sp. nov. and Flavobacterium cupreum sp. nov., two psychrotrophic species isolated from Antarctic environmental samples.</title>
        <authorList>
            <person name="Kralova S."/>
            <person name="Busse H.J."/>
            <person name="Svec P."/>
            <person name="Maslanova I."/>
            <person name="Stankova E."/>
            <person name="Bartak M."/>
            <person name="Sedlacek I."/>
        </authorList>
    </citation>
    <scope>NUCLEOTIDE SEQUENCE [LARGE SCALE GENOMIC DNA]</scope>
    <source>
        <strain evidence="4 6">CCM 8828</strain>
    </source>
</reference>
<gene>
    <name evidence="4" type="ORF">D0809_11020</name>
    <name evidence="3" type="ORF">EV142_103319</name>
</gene>
<comment type="caution">
    <text evidence="4">The sequence shown here is derived from an EMBL/GenBank/DDBJ whole genome shotgun (WGS) entry which is preliminary data.</text>
</comment>
<dbReference type="EMBL" id="QWDN01000003">
    <property type="protein sequence ID" value="TEB44281.1"/>
    <property type="molecule type" value="Genomic_DNA"/>
</dbReference>
<name>A0A4Y7UDJ2_9FLAO</name>
<dbReference type="CDD" id="cd00293">
    <property type="entry name" value="USP-like"/>
    <property type="match status" value="1"/>
</dbReference>
<feature type="domain" description="UspA" evidence="2">
    <location>
        <begin position="9"/>
        <end position="148"/>
    </location>
</feature>
<dbReference type="EMBL" id="SLWA01000003">
    <property type="protein sequence ID" value="TCN58872.1"/>
    <property type="molecule type" value="Genomic_DNA"/>
</dbReference>
<accession>A0A4Y7UDJ2</accession>
<keyword evidence="5" id="KW-1185">Reference proteome</keyword>
<protein>
    <submittedName>
        <fullName evidence="3">Nucleotide-binding universal stress UspA family protein</fullName>
    </submittedName>
    <submittedName>
        <fullName evidence="4">Universal stress protein</fullName>
    </submittedName>
</protein>
<dbReference type="PANTHER" id="PTHR46268:SF6">
    <property type="entry name" value="UNIVERSAL STRESS PROTEIN UP12"/>
    <property type="match status" value="1"/>
</dbReference>
<evidence type="ECO:0000313" key="6">
    <source>
        <dbReference type="Proteomes" id="UP000298340"/>
    </source>
</evidence>
<evidence type="ECO:0000313" key="4">
    <source>
        <dbReference type="EMBL" id="TEB44281.1"/>
    </source>
</evidence>
<reference evidence="3 5" key="1">
    <citation type="journal article" date="2015" name="Stand. Genomic Sci.">
        <title>Genomic Encyclopedia of Bacterial and Archaeal Type Strains, Phase III: the genomes of soil and plant-associated and newly described type strains.</title>
        <authorList>
            <person name="Whitman W.B."/>
            <person name="Woyke T."/>
            <person name="Klenk H.P."/>
            <person name="Zhou Y."/>
            <person name="Lilburn T.G."/>
            <person name="Beck B.J."/>
            <person name="De Vos P."/>
            <person name="Vandamme P."/>
            <person name="Eisen J.A."/>
            <person name="Garrity G."/>
            <person name="Hugenholtz P."/>
            <person name="Kyrpides N.C."/>
        </authorList>
    </citation>
    <scope>NUCLEOTIDE SEQUENCE [LARGE SCALE GENOMIC DNA]</scope>
    <source>
        <strain evidence="3 5">P5626</strain>
    </source>
</reference>
<dbReference type="InterPro" id="IPR006016">
    <property type="entry name" value="UspA"/>
</dbReference>
<evidence type="ECO:0000256" key="1">
    <source>
        <dbReference type="ARBA" id="ARBA00008791"/>
    </source>
</evidence>
<dbReference type="Proteomes" id="UP000295270">
    <property type="component" value="Unassembled WGS sequence"/>
</dbReference>
<dbReference type="SUPFAM" id="SSF52402">
    <property type="entry name" value="Adenine nucleotide alpha hydrolases-like"/>
    <property type="match status" value="1"/>
</dbReference>
<reference evidence="3" key="3">
    <citation type="submission" date="2019-03" db="EMBL/GenBank/DDBJ databases">
        <authorList>
            <person name="Whitman W."/>
            <person name="Huntemann M."/>
            <person name="Clum A."/>
            <person name="Pillay M."/>
            <person name="Palaniappan K."/>
            <person name="Varghese N."/>
            <person name="Mikhailova N."/>
            <person name="Stamatis D."/>
            <person name="Reddy T."/>
            <person name="Daum C."/>
            <person name="Shapiro N."/>
            <person name="Ivanova N."/>
            <person name="Kyrpides N."/>
            <person name="Woyke T."/>
        </authorList>
    </citation>
    <scope>NUCLEOTIDE SEQUENCE</scope>
    <source>
        <strain evidence="3">P5626</strain>
    </source>
</reference>